<dbReference type="PANTHER" id="PTHR24056:SF233">
    <property type="entry name" value="CYCLIN-DEPENDENT KINASE 9"/>
    <property type="match status" value="1"/>
</dbReference>
<proteinExistence type="inferred from homology"/>
<dbReference type="Pfam" id="PF00069">
    <property type="entry name" value="Pkinase"/>
    <property type="match status" value="1"/>
</dbReference>
<dbReference type="InterPro" id="IPR050108">
    <property type="entry name" value="CDK"/>
</dbReference>
<evidence type="ECO:0000256" key="16">
    <source>
        <dbReference type="PROSITE-ProRule" id="PRU10141"/>
    </source>
</evidence>
<dbReference type="GO" id="GO:0005524">
    <property type="term" value="F:ATP binding"/>
    <property type="evidence" value="ECO:0007669"/>
    <property type="project" value="UniProtKB-UniRule"/>
</dbReference>
<evidence type="ECO:0000256" key="17">
    <source>
        <dbReference type="SAM" id="MobiDB-lite"/>
    </source>
</evidence>
<feature type="region of interest" description="Disordered" evidence="17">
    <location>
        <begin position="1"/>
        <end position="25"/>
    </location>
</feature>
<dbReference type="PANTHER" id="PTHR24056">
    <property type="entry name" value="CELL DIVISION PROTEIN KINASE"/>
    <property type="match status" value="1"/>
</dbReference>
<evidence type="ECO:0000256" key="10">
    <source>
        <dbReference type="ARBA" id="ARBA00023242"/>
    </source>
</evidence>
<evidence type="ECO:0000256" key="11">
    <source>
        <dbReference type="ARBA" id="ARBA00041018"/>
    </source>
</evidence>
<organism evidence="19 20">
    <name type="scientific">Candida maltosa (strain Xu316)</name>
    <name type="common">Yeast</name>
    <dbReference type="NCBI Taxonomy" id="1245528"/>
    <lineage>
        <taxon>Eukaryota</taxon>
        <taxon>Fungi</taxon>
        <taxon>Dikarya</taxon>
        <taxon>Ascomycota</taxon>
        <taxon>Saccharomycotina</taxon>
        <taxon>Pichiomycetes</taxon>
        <taxon>Debaryomycetaceae</taxon>
        <taxon>Candida/Lodderomyces clade</taxon>
        <taxon>Candida</taxon>
    </lineage>
</organism>
<dbReference type="EMBL" id="AOGT01000124">
    <property type="protein sequence ID" value="EMG50772.1"/>
    <property type="molecule type" value="Genomic_DNA"/>
</dbReference>
<dbReference type="GO" id="GO:0030447">
    <property type="term" value="P:filamentous growth"/>
    <property type="evidence" value="ECO:0007669"/>
    <property type="project" value="UniProtKB-ARBA"/>
</dbReference>
<accession>M3HT47</accession>
<evidence type="ECO:0000256" key="3">
    <source>
        <dbReference type="ARBA" id="ARBA00012409"/>
    </source>
</evidence>
<evidence type="ECO:0000256" key="7">
    <source>
        <dbReference type="ARBA" id="ARBA00022741"/>
    </source>
</evidence>
<feature type="region of interest" description="Disordered" evidence="17">
    <location>
        <begin position="429"/>
        <end position="677"/>
    </location>
</feature>
<keyword evidence="10" id="KW-0539">Nucleus</keyword>
<evidence type="ECO:0000256" key="14">
    <source>
        <dbReference type="ARBA" id="ARBA00049280"/>
    </source>
</evidence>
<evidence type="ECO:0000256" key="8">
    <source>
        <dbReference type="ARBA" id="ARBA00022777"/>
    </source>
</evidence>
<dbReference type="InterPro" id="IPR017441">
    <property type="entry name" value="Protein_kinase_ATP_BS"/>
</dbReference>
<dbReference type="PROSITE" id="PS50011">
    <property type="entry name" value="PROTEIN_KINASE_DOM"/>
    <property type="match status" value="1"/>
</dbReference>
<evidence type="ECO:0000256" key="13">
    <source>
        <dbReference type="ARBA" id="ARBA00048367"/>
    </source>
</evidence>
<dbReference type="HOGENOM" id="CLU_000288_181_21_1"/>
<comment type="catalytic activity">
    <reaction evidence="13">
        <text>L-seryl-[protein] + ATP = O-phospho-L-seryl-[protein] + ADP + H(+)</text>
        <dbReference type="Rhea" id="RHEA:17989"/>
        <dbReference type="Rhea" id="RHEA-COMP:9863"/>
        <dbReference type="Rhea" id="RHEA-COMP:11604"/>
        <dbReference type="ChEBI" id="CHEBI:15378"/>
        <dbReference type="ChEBI" id="CHEBI:29999"/>
        <dbReference type="ChEBI" id="CHEBI:30616"/>
        <dbReference type="ChEBI" id="CHEBI:83421"/>
        <dbReference type="ChEBI" id="CHEBI:456216"/>
        <dbReference type="EC" id="2.7.11.22"/>
    </reaction>
</comment>
<keyword evidence="7 16" id="KW-0547">Nucleotide-binding</keyword>
<keyword evidence="5" id="KW-0723">Serine/threonine-protein kinase</keyword>
<dbReference type="GO" id="GO:0005634">
    <property type="term" value="C:nucleus"/>
    <property type="evidence" value="ECO:0007669"/>
    <property type="project" value="UniProtKB-SubCell"/>
</dbReference>
<dbReference type="AlphaFoldDB" id="M3HT47"/>
<evidence type="ECO:0000313" key="19">
    <source>
        <dbReference type="EMBL" id="EMG50772.1"/>
    </source>
</evidence>
<dbReference type="Proteomes" id="UP000011777">
    <property type="component" value="Unassembled WGS sequence"/>
</dbReference>
<evidence type="ECO:0000256" key="2">
    <source>
        <dbReference type="ARBA" id="ARBA00006485"/>
    </source>
</evidence>
<evidence type="ECO:0000256" key="1">
    <source>
        <dbReference type="ARBA" id="ARBA00004123"/>
    </source>
</evidence>
<feature type="compositionally biased region" description="Polar residues" evidence="17">
    <location>
        <begin position="441"/>
        <end position="452"/>
    </location>
</feature>
<dbReference type="InterPro" id="IPR000719">
    <property type="entry name" value="Prot_kinase_dom"/>
</dbReference>
<dbReference type="GO" id="GO:0008353">
    <property type="term" value="F:RNA polymerase II CTD heptapeptide repeat kinase activity"/>
    <property type="evidence" value="ECO:0007669"/>
    <property type="project" value="UniProtKB-EC"/>
</dbReference>
<dbReference type="OrthoDB" id="28397at2759"/>
<evidence type="ECO:0000259" key="18">
    <source>
        <dbReference type="PROSITE" id="PS50011"/>
    </source>
</evidence>
<evidence type="ECO:0000256" key="15">
    <source>
        <dbReference type="ARBA" id="ARBA00073250"/>
    </source>
</evidence>
<evidence type="ECO:0000256" key="4">
    <source>
        <dbReference type="ARBA" id="ARBA00012425"/>
    </source>
</evidence>
<comment type="subcellular location">
    <subcellularLocation>
        <location evidence="1">Nucleus</location>
    </subcellularLocation>
</comment>
<sequence length="730" mass="82417">MSLSIKNTTGSKQELRQPFVNNRPRMMTPEVSADSVGHLQDMSLLRDYEIIEKLGQGTFGVVQKAKSRKTGKLVAIKQLINHSAKEGFPITAMREITILKQLNHKNILTISDMIFEEPKVNNQAEIITTRGVFYTVTPYMSSDLVGLLENPKINFELDQIKCIMQQLFTGIQYIHNQNFLHRDIKAANILIDQDGILKIADFGLARVYHGNAPRLGMGPGGGERPYTGLVVTRWYRPPEILLGERKYTTAVDLWGIGCVFAELFTKKPILVGRTDAHQAEIVFELVGSPVTWPEAAKLPNKTEYSSGLTSKRTLESRFKNIMPPDAIKLLDGLLTLDPYKRLNALDALNHEFFKNTPRPLLPDELPKFEESHEIDKERFRRMKDKDQITTESRAPTELKYENHSETRYNAEISSFGGDKEYLTLGKSEYNSQGERSDQKPRSTIPTGPSTGGRNDRFESRTRTTDHYESRTRTDHYESRSRNESNSRNDYRRNQSREDLRDSGNRTRDTLDSYVPKTGVEKIREQGESIKHKYDSYSRDKPVTPGVHSTNGSPARSKLDIPALSVKNGVKSQPDLPSKPMFKDSPSKTSTVKVENDRPRSSVPLPEKPKFSTPPKVSSSSLAIPNKVKSTGPPVVRPKPTVSMTPVVTKKRKVSELKSVPMKGGKKSKSENYSNDSDSCISDVDEDCDFEGENAKIFDKFLGFDELSTLPIYRRVLNEAVKYRKKVASGH</sequence>
<evidence type="ECO:0000256" key="6">
    <source>
        <dbReference type="ARBA" id="ARBA00022679"/>
    </source>
</evidence>
<dbReference type="EC" id="2.7.11.23" evidence="3"/>
<protein>
    <recommendedName>
        <fullName evidence="11">Serine/threonine-protein kinase BUR1</fullName>
        <ecNumber evidence="4">2.7.11.22</ecNumber>
        <ecNumber evidence="3">2.7.11.23</ecNumber>
    </recommendedName>
    <alternativeName>
        <fullName evidence="15">Serine/threonine-protein kinase bur1</fullName>
    </alternativeName>
</protein>
<evidence type="ECO:0000256" key="9">
    <source>
        <dbReference type="ARBA" id="ARBA00022840"/>
    </source>
</evidence>
<comment type="catalytic activity">
    <reaction evidence="14">
        <text>[DNA-directed RNA polymerase] + ATP = phospho-[DNA-directed RNA polymerase] + ADP + H(+)</text>
        <dbReference type="Rhea" id="RHEA:10216"/>
        <dbReference type="Rhea" id="RHEA-COMP:11321"/>
        <dbReference type="Rhea" id="RHEA-COMP:11322"/>
        <dbReference type="ChEBI" id="CHEBI:15378"/>
        <dbReference type="ChEBI" id="CHEBI:30616"/>
        <dbReference type="ChEBI" id="CHEBI:43176"/>
        <dbReference type="ChEBI" id="CHEBI:68546"/>
        <dbReference type="ChEBI" id="CHEBI:456216"/>
        <dbReference type="EC" id="2.7.11.23"/>
    </reaction>
</comment>
<evidence type="ECO:0000256" key="12">
    <source>
        <dbReference type="ARBA" id="ARBA00047811"/>
    </source>
</evidence>
<feature type="binding site" evidence="16">
    <location>
        <position position="77"/>
    </location>
    <ligand>
        <name>ATP</name>
        <dbReference type="ChEBI" id="CHEBI:30616"/>
    </ligand>
</feature>
<comment type="caution">
    <text evidence="19">The sequence shown here is derived from an EMBL/GenBank/DDBJ whole genome shotgun (WGS) entry which is preliminary data.</text>
</comment>
<dbReference type="GO" id="GO:0004693">
    <property type="term" value="F:cyclin-dependent protein serine/threonine kinase activity"/>
    <property type="evidence" value="ECO:0007669"/>
    <property type="project" value="UniProtKB-EC"/>
</dbReference>
<dbReference type="Gene3D" id="3.30.200.20">
    <property type="entry name" value="Phosphorylase Kinase, domain 1"/>
    <property type="match status" value="1"/>
</dbReference>
<dbReference type="InterPro" id="IPR008271">
    <property type="entry name" value="Ser/Thr_kinase_AS"/>
</dbReference>
<dbReference type="eggNOG" id="KOG0600">
    <property type="taxonomic scope" value="Eukaryota"/>
</dbReference>
<feature type="compositionally biased region" description="Polar residues" evidence="17">
    <location>
        <begin position="1"/>
        <end position="12"/>
    </location>
</feature>
<dbReference type="SUPFAM" id="SSF56112">
    <property type="entry name" value="Protein kinase-like (PK-like)"/>
    <property type="match status" value="1"/>
</dbReference>
<feature type="compositionally biased region" description="Basic and acidic residues" evidence="17">
    <location>
        <begin position="518"/>
        <end position="541"/>
    </location>
</feature>
<dbReference type="SMART" id="SM00220">
    <property type="entry name" value="S_TKc"/>
    <property type="match status" value="1"/>
</dbReference>
<reference evidence="19 20" key="1">
    <citation type="submission" date="2013-02" db="EMBL/GenBank/DDBJ databases">
        <title>Genome sequence of Candida maltosa Xu316, a potential industrial strain for xylitol and ethanol production.</title>
        <authorList>
            <person name="Yu J."/>
            <person name="Wang Q."/>
            <person name="Geng X."/>
            <person name="Bao W."/>
            <person name="He P."/>
            <person name="Cai J."/>
        </authorList>
    </citation>
    <scope>NUCLEOTIDE SEQUENCE [LARGE SCALE GENOMIC DNA]</scope>
    <source>
        <strain evidence="20">Xu316</strain>
    </source>
</reference>
<dbReference type="FunFam" id="1.10.510.10:FF:000415">
    <property type="entry name" value="CMGC/CDK/CRK7 protein kinase, variant"/>
    <property type="match status" value="1"/>
</dbReference>
<keyword evidence="6" id="KW-0808">Transferase</keyword>
<feature type="region of interest" description="Disordered" evidence="17">
    <location>
        <begin position="378"/>
        <end position="402"/>
    </location>
</feature>
<evidence type="ECO:0000313" key="20">
    <source>
        <dbReference type="Proteomes" id="UP000011777"/>
    </source>
</evidence>
<comment type="similarity">
    <text evidence="2">Belongs to the protein kinase superfamily. CMGC Ser/Thr protein kinase family. CDC2/CDKX subfamily.</text>
</comment>
<name>M3HT47_CANMX</name>
<dbReference type="EC" id="2.7.11.22" evidence="4"/>
<dbReference type="STRING" id="1245528.M3HT47"/>
<dbReference type="Gene3D" id="1.10.510.10">
    <property type="entry name" value="Transferase(Phosphotransferase) domain 1"/>
    <property type="match status" value="1"/>
</dbReference>
<feature type="domain" description="Protein kinase" evidence="18">
    <location>
        <begin position="48"/>
        <end position="353"/>
    </location>
</feature>
<comment type="catalytic activity">
    <reaction evidence="12">
        <text>L-threonyl-[protein] + ATP = O-phospho-L-threonyl-[protein] + ADP + H(+)</text>
        <dbReference type="Rhea" id="RHEA:46608"/>
        <dbReference type="Rhea" id="RHEA-COMP:11060"/>
        <dbReference type="Rhea" id="RHEA-COMP:11605"/>
        <dbReference type="ChEBI" id="CHEBI:15378"/>
        <dbReference type="ChEBI" id="CHEBI:30013"/>
        <dbReference type="ChEBI" id="CHEBI:30616"/>
        <dbReference type="ChEBI" id="CHEBI:61977"/>
        <dbReference type="ChEBI" id="CHEBI:456216"/>
        <dbReference type="EC" id="2.7.11.22"/>
    </reaction>
</comment>
<gene>
    <name evidence="19" type="ORF">G210_0990</name>
</gene>
<dbReference type="PROSITE" id="PS00108">
    <property type="entry name" value="PROTEIN_KINASE_ST"/>
    <property type="match status" value="1"/>
</dbReference>
<keyword evidence="8 19" id="KW-0418">Kinase</keyword>
<dbReference type="InterPro" id="IPR011009">
    <property type="entry name" value="Kinase-like_dom_sf"/>
</dbReference>
<feature type="compositionally biased region" description="Basic and acidic residues" evidence="17">
    <location>
        <begin position="453"/>
        <end position="510"/>
    </location>
</feature>
<keyword evidence="9 16" id="KW-0067">ATP-binding</keyword>
<dbReference type="OMA" id="DIREGCP"/>
<keyword evidence="20" id="KW-1185">Reference proteome</keyword>
<dbReference type="PROSITE" id="PS00107">
    <property type="entry name" value="PROTEIN_KINASE_ATP"/>
    <property type="match status" value="1"/>
</dbReference>
<evidence type="ECO:0000256" key="5">
    <source>
        <dbReference type="ARBA" id="ARBA00022527"/>
    </source>
</evidence>